<comment type="caution">
    <text evidence="1">The sequence shown here is derived from an EMBL/GenBank/DDBJ whole genome shotgun (WGS) entry which is preliminary data.</text>
</comment>
<dbReference type="EMBL" id="MBFU01000098">
    <property type="protein sequence ID" value="PWA02192.1"/>
    <property type="molecule type" value="Genomic_DNA"/>
</dbReference>
<name>A0A2U1JAQ0_SMIAN</name>
<protein>
    <submittedName>
        <fullName evidence="1">Uncharacterized protein</fullName>
    </submittedName>
</protein>
<sequence>MSNTGVITKSVFPSLLNRTLKSLDKNLSKNLVSGFKATEIYPPNKEPVLEKLPEYPIDSINLSVSGILAKTFMEITSGESIQKSGKKNSFEYKAWSKCFIRRNFSVG</sequence>
<organism evidence="1 2">
    <name type="scientific">Smittium angustum</name>
    <dbReference type="NCBI Taxonomy" id="133377"/>
    <lineage>
        <taxon>Eukaryota</taxon>
        <taxon>Fungi</taxon>
        <taxon>Fungi incertae sedis</taxon>
        <taxon>Zoopagomycota</taxon>
        <taxon>Kickxellomycotina</taxon>
        <taxon>Harpellomycetes</taxon>
        <taxon>Harpellales</taxon>
        <taxon>Legeriomycetaceae</taxon>
        <taxon>Smittium</taxon>
    </lineage>
</organism>
<evidence type="ECO:0000313" key="2">
    <source>
        <dbReference type="Proteomes" id="UP000245591"/>
    </source>
</evidence>
<evidence type="ECO:0000313" key="1">
    <source>
        <dbReference type="EMBL" id="PWA02192.1"/>
    </source>
</evidence>
<gene>
    <name evidence="1" type="ORF">BB558_001675</name>
</gene>
<reference evidence="1 2" key="1">
    <citation type="journal article" date="2018" name="MBio">
        <title>Comparative Genomics Reveals the Core Gene Toolbox for the Fungus-Insect Symbiosis.</title>
        <authorList>
            <person name="Wang Y."/>
            <person name="Stata M."/>
            <person name="Wang W."/>
            <person name="Stajich J.E."/>
            <person name="White M.M."/>
            <person name="Moncalvo J.M."/>
        </authorList>
    </citation>
    <scope>NUCLEOTIDE SEQUENCE [LARGE SCALE GENOMIC DNA]</scope>
    <source>
        <strain evidence="1 2">AUS-126-30</strain>
    </source>
</reference>
<accession>A0A2U1JAQ0</accession>
<dbReference type="AlphaFoldDB" id="A0A2U1JAQ0"/>
<keyword evidence="2" id="KW-1185">Reference proteome</keyword>
<proteinExistence type="predicted"/>
<dbReference type="Proteomes" id="UP000245591">
    <property type="component" value="Unassembled WGS sequence"/>
</dbReference>